<dbReference type="PANTHER" id="PTHR30273:SF2">
    <property type="entry name" value="PROTEIN FECR"/>
    <property type="match status" value="1"/>
</dbReference>
<evidence type="ECO:0000313" key="5">
    <source>
        <dbReference type="Proteomes" id="UP000320811"/>
    </source>
</evidence>
<keyword evidence="1" id="KW-1133">Transmembrane helix</keyword>
<evidence type="ECO:0000259" key="3">
    <source>
        <dbReference type="Pfam" id="PF16344"/>
    </source>
</evidence>
<dbReference type="GO" id="GO:0016989">
    <property type="term" value="F:sigma factor antagonist activity"/>
    <property type="evidence" value="ECO:0007669"/>
    <property type="project" value="TreeGrafter"/>
</dbReference>
<dbReference type="InterPro" id="IPR006860">
    <property type="entry name" value="FecR"/>
</dbReference>
<reference evidence="4 5" key="1">
    <citation type="submission" date="2019-06" db="EMBL/GenBank/DDBJ databases">
        <title>Sorghum-associated microbial communities from plants grown in Nebraska, USA.</title>
        <authorList>
            <person name="Schachtman D."/>
        </authorList>
    </citation>
    <scope>NUCLEOTIDE SEQUENCE [LARGE SCALE GENOMIC DNA]</scope>
    <source>
        <strain evidence="4 5">1209</strain>
    </source>
</reference>
<feature type="domain" description="Protein FecR C-terminal" evidence="3">
    <location>
        <begin position="315"/>
        <end position="376"/>
    </location>
</feature>
<comment type="caution">
    <text evidence="4">The sequence shown here is derived from an EMBL/GenBank/DDBJ whole genome shotgun (WGS) entry which is preliminary data.</text>
</comment>
<dbReference type="Proteomes" id="UP000320811">
    <property type="component" value="Unassembled WGS sequence"/>
</dbReference>
<protein>
    <submittedName>
        <fullName evidence="4">FecR family protein</fullName>
    </submittedName>
</protein>
<keyword evidence="1" id="KW-0472">Membrane</keyword>
<dbReference type="Gene3D" id="3.55.50.30">
    <property type="match status" value="1"/>
</dbReference>
<organism evidence="4 5">
    <name type="scientific">Chitinophaga polysaccharea</name>
    <dbReference type="NCBI Taxonomy" id="1293035"/>
    <lineage>
        <taxon>Bacteria</taxon>
        <taxon>Pseudomonadati</taxon>
        <taxon>Bacteroidota</taxon>
        <taxon>Chitinophagia</taxon>
        <taxon>Chitinophagales</taxon>
        <taxon>Chitinophagaceae</taxon>
        <taxon>Chitinophaga</taxon>
    </lineage>
</organism>
<keyword evidence="1" id="KW-0812">Transmembrane</keyword>
<dbReference type="EMBL" id="VIWO01000003">
    <property type="protein sequence ID" value="TWF41735.1"/>
    <property type="molecule type" value="Genomic_DNA"/>
</dbReference>
<proteinExistence type="predicted"/>
<evidence type="ECO:0000259" key="2">
    <source>
        <dbReference type="Pfam" id="PF04773"/>
    </source>
</evidence>
<gene>
    <name evidence="4" type="ORF">FHW36_103539</name>
</gene>
<dbReference type="InterPro" id="IPR032508">
    <property type="entry name" value="FecR_C"/>
</dbReference>
<keyword evidence="5" id="KW-1185">Reference proteome</keyword>
<dbReference type="PIRSF" id="PIRSF018266">
    <property type="entry name" value="FecR"/>
    <property type="match status" value="1"/>
</dbReference>
<sequence>MKYPKAIRLLKKYLTGKTTPGEEEKVDQWYGPLQQEVPDTAELEQVGEQLFSRIQVSLGEDRKVIPLWQRPLFKVAAAIVVLLCVGGGSFMFLKKHQPVSSPVAQRVLVQDIPAPASSKAVLVLANGENVLLDSITSGGNSGAPLTRIAGSNAAYRQMPGNGTGNETYNTLYNPPGSKAVSLTLADGTQVTLNTGSSFRYPVNMNGTARKVQVEGEAYFEVAADQQRPFIVVNRKSGLEVKVLGTHFNINTYEDEPTANVTLLEGAVLVSREGKSMRMRPGQQVRADGQLQLIDHADIAEVIAWKNGRFLFPEGSDIQAIMRQVSRWYNVKVIYAGNVQQKFGGSISRSSSISQVLKILEATGGIKCKIENNVITVGP</sequence>
<name>A0A561PUD8_9BACT</name>
<dbReference type="Pfam" id="PF04773">
    <property type="entry name" value="FecR"/>
    <property type="match status" value="1"/>
</dbReference>
<dbReference type="Pfam" id="PF16344">
    <property type="entry name" value="FecR_C"/>
    <property type="match status" value="1"/>
</dbReference>
<evidence type="ECO:0000313" key="4">
    <source>
        <dbReference type="EMBL" id="TWF41735.1"/>
    </source>
</evidence>
<dbReference type="AlphaFoldDB" id="A0A561PUD8"/>
<dbReference type="Gene3D" id="2.60.120.1440">
    <property type="match status" value="1"/>
</dbReference>
<dbReference type="RefSeq" id="WP_186452437.1">
    <property type="nucleotide sequence ID" value="NZ_VIWO01000003.1"/>
</dbReference>
<dbReference type="PANTHER" id="PTHR30273">
    <property type="entry name" value="PERIPLASMIC SIGNAL SENSOR AND SIGMA FACTOR ACTIVATOR FECR-RELATED"/>
    <property type="match status" value="1"/>
</dbReference>
<accession>A0A561PUD8</accession>
<dbReference type="InterPro" id="IPR012373">
    <property type="entry name" value="Ferrdict_sens_TM"/>
</dbReference>
<evidence type="ECO:0000256" key="1">
    <source>
        <dbReference type="SAM" id="Phobius"/>
    </source>
</evidence>
<feature type="transmembrane region" description="Helical" evidence="1">
    <location>
        <begin position="72"/>
        <end position="93"/>
    </location>
</feature>
<feature type="domain" description="FecR protein" evidence="2">
    <location>
        <begin position="178"/>
        <end position="267"/>
    </location>
</feature>